<proteinExistence type="predicted"/>
<comment type="caution">
    <text evidence="1">The sequence shown here is derived from an EMBL/GenBank/DDBJ whole genome shotgun (WGS) entry which is preliminary data.</text>
</comment>
<name>A0A084IIM7_SALHC</name>
<dbReference type="RefSeq" id="WP_051883564.1">
    <property type="nucleotide sequence ID" value="NZ_APNK01000026.1"/>
</dbReference>
<organism evidence="1 2">
    <name type="scientific">Salinisphaera hydrothermalis (strain C41B8)</name>
    <dbReference type="NCBI Taxonomy" id="1304275"/>
    <lineage>
        <taxon>Bacteria</taxon>
        <taxon>Pseudomonadati</taxon>
        <taxon>Pseudomonadota</taxon>
        <taxon>Gammaproteobacteria</taxon>
        <taxon>Salinisphaerales</taxon>
        <taxon>Salinisphaeraceae</taxon>
        <taxon>Salinisphaera</taxon>
    </lineage>
</organism>
<sequence>MKRMMLGEYRRHAFVGKPPSPQTIINWIKDGDLPGEKLGGAWVVFVDDNGEPLRSTGNALADAALSRWQDQQSAS</sequence>
<protein>
    <submittedName>
        <fullName evidence="1">Uncharacterized protein</fullName>
    </submittedName>
</protein>
<dbReference type="STRING" id="1304275.C41B8_14135"/>
<reference evidence="1 2" key="1">
    <citation type="submission" date="2013-03" db="EMBL/GenBank/DDBJ databases">
        <title>Salinisphaera hydrothermalis C41B8 Genome Sequencing.</title>
        <authorList>
            <person name="Li C."/>
            <person name="Lai Q."/>
            <person name="Shao Z."/>
        </authorList>
    </citation>
    <scope>NUCLEOTIDE SEQUENCE [LARGE SCALE GENOMIC DNA]</scope>
    <source>
        <strain evidence="1 2">C41B8</strain>
    </source>
</reference>
<gene>
    <name evidence="1" type="ORF">C41B8_14135</name>
</gene>
<dbReference type="AlphaFoldDB" id="A0A084IIM7"/>
<evidence type="ECO:0000313" key="1">
    <source>
        <dbReference type="EMBL" id="KEZ76561.1"/>
    </source>
</evidence>
<dbReference type="OrthoDB" id="6121347at2"/>
<keyword evidence="2" id="KW-1185">Reference proteome</keyword>
<evidence type="ECO:0000313" key="2">
    <source>
        <dbReference type="Proteomes" id="UP000028302"/>
    </source>
</evidence>
<accession>A0A084IIM7</accession>
<dbReference type="Proteomes" id="UP000028302">
    <property type="component" value="Unassembled WGS sequence"/>
</dbReference>
<dbReference type="EMBL" id="APNK01000026">
    <property type="protein sequence ID" value="KEZ76561.1"/>
    <property type="molecule type" value="Genomic_DNA"/>
</dbReference>